<proteinExistence type="predicted"/>
<dbReference type="InterPro" id="IPR032489">
    <property type="entry name" value="DUF5048"/>
</dbReference>
<reference evidence="2" key="1">
    <citation type="submission" date="2019-10" db="EMBL/GenBank/DDBJ databases">
        <title>Lactobacillus agilis SY212 Whole Genome Sequencing Project.</title>
        <authorList>
            <person name="Suzuki S."/>
            <person name="Endo A."/>
            <person name="Maeno S."/>
            <person name="Shiwa Y."/>
            <person name="Matsutani M."/>
            <person name="Kajikawa A."/>
        </authorList>
    </citation>
    <scope>NUCLEOTIDE SEQUENCE</scope>
    <source>
        <strain evidence="2">SY212</strain>
    </source>
</reference>
<accession>A0A6F9XJJ1</accession>
<dbReference type="Proteomes" id="UP000494265">
    <property type="component" value="Unassembled WGS sequence"/>
</dbReference>
<dbReference type="AlphaFoldDB" id="A0A6F9XJJ1"/>
<feature type="domain" description="DUF5048" evidence="1">
    <location>
        <begin position="310"/>
        <end position="404"/>
    </location>
</feature>
<dbReference type="EMBL" id="BLAM01000054">
    <property type="protein sequence ID" value="GET05433.1"/>
    <property type="molecule type" value="Genomic_DNA"/>
</dbReference>
<organism evidence="2">
    <name type="scientific">Ligilactobacillus agilis</name>
    <dbReference type="NCBI Taxonomy" id="1601"/>
    <lineage>
        <taxon>Bacteria</taxon>
        <taxon>Bacillati</taxon>
        <taxon>Bacillota</taxon>
        <taxon>Bacilli</taxon>
        <taxon>Lactobacillales</taxon>
        <taxon>Lactobacillaceae</taxon>
        <taxon>Ligilactobacillus</taxon>
    </lineage>
</organism>
<comment type="caution">
    <text evidence="2">The sequence shown here is derived from an EMBL/GenBank/DDBJ whole genome shotgun (WGS) entry which is preliminary data.</text>
</comment>
<dbReference type="RefSeq" id="WP_172584271.1">
    <property type="nucleotide sequence ID" value="NZ_BLAM01000054.1"/>
</dbReference>
<keyword evidence="2" id="KW-0282">Flagellum</keyword>
<name>A0A6F9XJJ1_9LACO</name>
<evidence type="ECO:0000313" key="2">
    <source>
        <dbReference type="EMBL" id="GET05433.1"/>
    </source>
</evidence>
<keyword evidence="2" id="KW-0969">Cilium</keyword>
<evidence type="ECO:0000259" key="1">
    <source>
        <dbReference type="Pfam" id="PF16467"/>
    </source>
</evidence>
<gene>
    <name evidence="2" type="ORF">SY212_04630</name>
</gene>
<sequence length="699" mass="78619">MESIAFNNINVNKNTRLPNVVDDYSVNPSKRVAAVLRQPIRNVDVIVQVLNNDNSVFQSIEGRAIGGSISIDANSLTRRTGSITLAVDKEYMPKNNGIAWFNRKFRLYQSITDMSSYPHEPINFLLGTFYITSETLNVNLEESNIELTLADKMSLYENSTTEQRIELKRGTKIDVAMKATMELMGETDFGYIHESSSQEVIQYDYKQEIGTNMLDIITDLRDMYMDYTCGFNAKGEFEYRKVDIQKEDEVKVPKWSFDPDGDDRADLTVSFSENYDFSNVFNRVVVYGATSSKTNLTPSGEASITDAKQPFNVDAIGMRTKFVRNTNLSDDVQCYAEAKYNLWQTAHFQETCTISCIPVYVLDGKDIIEVTNPVTKEKAKYIIDTISVDLGIGGTMSITAHKLYYTKLNYTDAESPIVKAIKNGINHLGWLSLGEQRIKDAYGISGSGDNTIMVRLISQFEGGEQAAVTGYLTTKVQTLEIDVKDFANLNTASEDGDVGRSSGDYLDRVLAHEMFHAVCNDYYSVDKTQDMPTWFKEGFAELVHGAKERYLSIKFDNVDKQKAYYMRRAEELLNGAWASTSEDYVAAYLLAAAIYYLKGGKGMQSMFQDLRTKENLGLNFLIKLLPIAANNDEVEKQVLQSMRDMPLWGYLNDMKDQDTGSIGGSHMLNLFGTALDAHSVMPNQLATAESLGFKIQYQE</sequence>
<dbReference type="Pfam" id="PF16467">
    <property type="entry name" value="DUF5048"/>
    <property type="match status" value="1"/>
</dbReference>
<keyword evidence="2" id="KW-0966">Cell projection</keyword>
<protein>
    <submittedName>
        <fullName evidence="2">Putative flagellin-like protein</fullName>
    </submittedName>
</protein>